<name>A0A8S3WA55_PARAO</name>
<dbReference type="Proteomes" id="UP000691718">
    <property type="component" value="Unassembled WGS sequence"/>
</dbReference>
<protein>
    <submittedName>
        <fullName evidence="2">(apollo) hypothetical protein</fullName>
    </submittedName>
</protein>
<organism evidence="2 4">
    <name type="scientific">Parnassius apollo</name>
    <name type="common">Apollo butterfly</name>
    <name type="synonym">Papilio apollo</name>
    <dbReference type="NCBI Taxonomy" id="110799"/>
    <lineage>
        <taxon>Eukaryota</taxon>
        <taxon>Metazoa</taxon>
        <taxon>Ecdysozoa</taxon>
        <taxon>Arthropoda</taxon>
        <taxon>Hexapoda</taxon>
        <taxon>Insecta</taxon>
        <taxon>Pterygota</taxon>
        <taxon>Neoptera</taxon>
        <taxon>Endopterygota</taxon>
        <taxon>Lepidoptera</taxon>
        <taxon>Glossata</taxon>
        <taxon>Ditrysia</taxon>
        <taxon>Papilionoidea</taxon>
        <taxon>Papilionidae</taxon>
        <taxon>Parnassiinae</taxon>
        <taxon>Parnassini</taxon>
        <taxon>Parnassius</taxon>
        <taxon>Parnassius</taxon>
    </lineage>
</organism>
<dbReference type="AlphaFoldDB" id="A0A8S3WA55"/>
<proteinExistence type="predicted"/>
<evidence type="ECO:0000313" key="3">
    <source>
        <dbReference type="EMBL" id="CAG5048625.1"/>
    </source>
</evidence>
<dbReference type="EMBL" id="CAJQZP010001467">
    <property type="protein sequence ID" value="CAG5048625.1"/>
    <property type="molecule type" value="Genomic_DNA"/>
</dbReference>
<comment type="caution">
    <text evidence="2">The sequence shown here is derived from an EMBL/GenBank/DDBJ whole genome shotgun (WGS) entry which is preliminary data.</text>
</comment>
<dbReference type="EMBL" id="CAJQZP010000220">
    <property type="protein sequence ID" value="CAG4949270.1"/>
    <property type="molecule type" value="Genomic_DNA"/>
</dbReference>
<reference evidence="2" key="1">
    <citation type="submission" date="2021-04" db="EMBL/GenBank/DDBJ databases">
        <authorList>
            <person name="Tunstrom K."/>
        </authorList>
    </citation>
    <scope>NUCLEOTIDE SEQUENCE</scope>
</reference>
<keyword evidence="4" id="KW-1185">Reference proteome</keyword>
<evidence type="ECO:0000313" key="4">
    <source>
        <dbReference type="Proteomes" id="UP000691718"/>
    </source>
</evidence>
<evidence type="ECO:0000256" key="1">
    <source>
        <dbReference type="SAM" id="MobiDB-lite"/>
    </source>
</evidence>
<feature type="region of interest" description="Disordered" evidence="1">
    <location>
        <begin position="52"/>
        <end position="75"/>
    </location>
</feature>
<evidence type="ECO:0000313" key="2">
    <source>
        <dbReference type="EMBL" id="CAG4949270.1"/>
    </source>
</evidence>
<sequence>MSRTTRKKLKDDDIENMLMRLEAGEISEDDAESDEDDLDFYPSRKDLQAVLEDKEVSDEEEVPETEECPDPPPGS</sequence>
<gene>
    <name evidence="3" type="ORF">PAPOLLO_LOCUS24239</name>
    <name evidence="2" type="ORF">PAPOLLO_LOCUS3968</name>
</gene>
<feature type="compositionally biased region" description="Acidic residues" evidence="1">
    <location>
        <begin position="55"/>
        <end position="69"/>
    </location>
</feature>
<accession>A0A8S3WA55</accession>